<dbReference type="PROSITE" id="PS50082">
    <property type="entry name" value="WD_REPEATS_2"/>
    <property type="match status" value="1"/>
</dbReference>
<dbReference type="EMBL" id="CAADRP010000025">
    <property type="protein sequence ID" value="VFU21993.1"/>
    <property type="molecule type" value="Genomic_DNA"/>
</dbReference>
<evidence type="ECO:0000313" key="2">
    <source>
        <dbReference type="EMBL" id="VFU21993.1"/>
    </source>
</evidence>
<evidence type="ECO:0000256" key="1">
    <source>
        <dbReference type="PROSITE-ProRule" id="PRU00221"/>
    </source>
</evidence>
<dbReference type="InterPro" id="IPR015943">
    <property type="entry name" value="WD40/YVTN_repeat-like_dom_sf"/>
</dbReference>
<gene>
    <name evidence="2" type="ORF">SVIM_LOCUS18927</name>
</gene>
<dbReference type="InterPro" id="IPR036322">
    <property type="entry name" value="WD40_repeat_dom_sf"/>
</dbReference>
<organism evidence="2">
    <name type="scientific">Salix viminalis</name>
    <name type="common">Common osier</name>
    <name type="synonym">Basket willow</name>
    <dbReference type="NCBI Taxonomy" id="40686"/>
    <lineage>
        <taxon>Eukaryota</taxon>
        <taxon>Viridiplantae</taxon>
        <taxon>Streptophyta</taxon>
        <taxon>Embryophyta</taxon>
        <taxon>Tracheophyta</taxon>
        <taxon>Spermatophyta</taxon>
        <taxon>Magnoliopsida</taxon>
        <taxon>eudicotyledons</taxon>
        <taxon>Gunneridae</taxon>
        <taxon>Pentapetalae</taxon>
        <taxon>rosids</taxon>
        <taxon>fabids</taxon>
        <taxon>Malpighiales</taxon>
        <taxon>Salicaceae</taxon>
        <taxon>Saliceae</taxon>
        <taxon>Salix</taxon>
    </lineage>
</organism>
<name>A0A6N2K1M3_SALVM</name>
<dbReference type="AlphaFoldDB" id="A0A6N2K1M3"/>
<dbReference type="SUPFAM" id="SSF50978">
    <property type="entry name" value="WD40 repeat-like"/>
    <property type="match status" value="1"/>
</dbReference>
<dbReference type="PANTHER" id="PTHR19879">
    <property type="entry name" value="TRANSCRIPTION INITIATION FACTOR TFIID"/>
    <property type="match status" value="1"/>
</dbReference>
<dbReference type="PANTHER" id="PTHR19879:SF1">
    <property type="entry name" value="CANNONBALL-RELATED"/>
    <property type="match status" value="1"/>
</dbReference>
<keyword evidence="1" id="KW-0853">WD repeat</keyword>
<feature type="repeat" description="WD" evidence="1">
    <location>
        <begin position="17"/>
        <end position="38"/>
    </location>
</feature>
<dbReference type="GO" id="GO:0005669">
    <property type="term" value="C:transcription factor TFIID complex"/>
    <property type="evidence" value="ECO:0007669"/>
    <property type="project" value="TreeGrafter"/>
</dbReference>
<dbReference type="InterPro" id="IPR001680">
    <property type="entry name" value="WD40_rpt"/>
</dbReference>
<dbReference type="Gene3D" id="2.130.10.10">
    <property type="entry name" value="YVTN repeat-like/Quinoprotein amine dehydrogenase"/>
    <property type="match status" value="1"/>
</dbReference>
<reference evidence="2" key="1">
    <citation type="submission" date="2019-03" db="EMBL/GenBank/DDBJ databases">
        <authorList>
            <person name="Mank J."/>
            <person name="Almeida P."/>
        </authorList>
    </citation>
    <scope>NUCLEOTIDE SEQUENCE</scope>
    <source>
        <strain evidence="2">78183</strain>
    </source>
</reference>
<dbReference type="GO" id="GO:0006367">
    <property type="term" value="P:transcription initiation at RNA polymerase II promoter"/>
    <property type="evidence" value="ECO:0007669"/>
    <property type="project" value="TreeGrafter"/>
</dbReference>
<dbReference type="GO" id="GO:0016251">
    <property type="term" value="F:RNA polymerase II general transcription initiation factor activity"/>
    <property type="evidence" value="ECO:0007669"/>
    <property type="project" value="TreeGrafter"/>
</dbReference>
<sequence length="84" mass="9322">MQILLTTRAIITLSGMFSPVGHYLASASHDRTARMWSMHGIQPLRIMVGHLSDVDCLQWHVNCNCASPLAPVTKQFVFLLVMGV</sequence>
<dbReference type="Pfam" id="PF00400">
    <property type="entry name" value="WD40"/>
    <property type="match status" value="1"/>
</dbReference>
<proteinExistence type="predicted"/>
<accession>A0A6N2K1M3</accession>
<protein>
    <submittedName>
        <fullName evidence="2">Uncharacterized protein</fullName>
    </submittedName>
</protein>